<proteinExistence type="predicted"/>
<protein>
    <submittedName>
        <fullName evidence="3">Uncharacterized protein</fullName>
    </submittedName>
</protein>
<dbReference type="AlphaFoldDB" id="A0A1V9E7C0"/>
<evidence type="ECO:0000259" key="1">
    <source>
        <dbReference type="Pfam" id="PF01548"/>
    </source>
</evidence>
<dbReference type="Pfam" id="PF01548">
    <property type="entry name" value="DEDD_Tnp_IS110"/>
    <property type="match status" value="1"/>
</dbReference>
<dbReference type="GO" id="GO:0004803">
    <property type="term" value="F:transposase activity"/>
    <property type="evidence" value="ECO:0007669"/>
    <property type="project" value="InterPro"/>
</dbReference>
<feature type="domain" description="Transposase IS116/IS110/IS902 C-terminal" evidence="2">
    <location>
        <begin position="242"/>
        <end position="327"/>
    </location>
</feature>
<evidence type="ECO:0000313" key="3">
    <source>
        <dbReference type="EMBL" id="OQP42023.1"/>
    </source>
</evidence>
<sequence length="366" mass="41384">MKQQTSAASETQTKGRNIIDYSGKTICVGIDVHQKDYQVAKVYKGICLGNHRMAADSDALIKHLRSHYSGADFKCVYESCSWGFNLQRRLKTAGMDCIVVNAADVSTTDKERKRKTDPVDALKLARDLESEDLKGIDIPDETLQKERNLIRYRSTLVGDINRSKNRLKSLLKFQGIEIPSAFARNSWSNCFLKWVQEQGLKEELGDTLLLMLEQIKLLRQLLLKVEKKLRELRKGKYNSAANLATSVPGIGPITAMLFLLEIGDINRFKGFDRLNSFVGFCPDKNSSGETDRDRGITSRRHKKLRTALIESAWAAIRIDPALMESYQALTKRMKGTFAIIHIARKLLRRLRSVMLTGVAYQKGTVV</sequence>
<dbReference type="InterPro" id="IPR047650">
    <property type="entry name" value="Transpos_IS110"/>
</dbReference>
<gene>
    <name evidence="3" type="ORF">A4H97_34170</name>
</gene>
<feature type="domain" description="Transposase IS110-like N-terminal" evidence="1">
    <location>
        <begin position="28"/>
        <end position="172"/>
    </location>
</feature>
<dbReference type="NCBIfam" id="NF033542">
    <property type="entry name" value="transpos_IS110"/>
    <property type="match status" value="1"/>
</dbReference>
<name>A0A1V9E7C0_9BACT</name>
<evidence type="ECO:0000259" key="2">
    <source>
        <dbReference type="Pfam" id="PF02371"/>
    </source>
</evidence>
<organism evidence="3 4">
    <name type="scientific">Niastella yeongjuensis</name>
    <dbReference type="NCBI Taxonomy" id="354355"/>
    <lineage>
        <taxon>Bacteria</taxon>
        <taxon>Pseudomonadati</taxon>
        <taxon>Bacteroidota</taxon>
        <taxon>Chitinophagia</taxon>
        <taxon>Chitinophagales</taxon>
        <taxon>Chitinophagaceae</taxon>
        <taxon>Niastella</taxon>
    </lineage>
</organism>
<reference evidence="4" key="1">
    <citation type="submission" date="2016-04" db="EMBL/GenBank/DDBJ databases">
        <authorList>
            <person name="Chen L."/>
            <person name="Zhuang W."/>
            <person name="Wang G."/>
        </authorList>
    </citation>
    <scope>NUCLEOTIDE SEQUENCE [LARGE SCALE GENOMIC DNA]</scope>
    <source>
        <strain evidence="4">17621</strain>
    </source>
</reference>
<dbReference type="RefSeq" id="WP_081203646.1">
    <property type="nucleotide sequence ID" value="NZ_LVXG01000061.1"/>
</dbReference>
<dbReference type="Proteomes" id="UP000192610">
    <property type="component" value="Unassembled WGS sequence"/>
</dbReference>
<keyword evidence="4" id="KW-1185">Reference proteome</keyword>
<dbReference type="OrthoDB" id="964423at2"/>
<dbReference type="PANTHER" id="PTHR33055:SF13">
    <property type="entry name" value="TRANSPOSASE"/>
    <property type="match status" value="1"/>
</dbReference>
<comment type="caution">
    <text evidence="3">The sequence shown here is derived from an EMBL/GenBank/DDBJ whole genome shotgun (WGS) entry which is preliminary data.</text>
</comment>
<dbReference type="GO" id="GO:0003677">
    <property type="term" value="F:DNA binding"/>
    <property type="evidence" value="ECO:0007669"/>
    <property type="project" value="InterPro"/>
</dbReference>
<dbReference type="InterPro" id="IPR003346">
    <property type="entry name" value="Transposase_20"/>
</dbReference>
<dbReference type="PANTHER" id="PTHR33055">
    <property type="entry name" value="TRANSPOSASE FOR INSERTION SEQUENCE ELEMENT IS1111A"/>
    <property type="match status" value="1"/>
</dbReference>
<accession>A0A1V9E7C0</accession>
<evidence type="ECO:0000313" key="4">
    <source>
        <dbReference type="Proteomes" id="UP000192610"/>
    </source>
</evidence>
<dbReference type="EMBL" id="LVXG01000061">
    <property type="protein sequence ID" value="OQP42023.1"/>
    <property type="molecule type" value="Genomic_DNA"/>
</dbReference>
<dbReference type="InterPro" id="IPR002525">
    <property type="entry name" value="Transp_IS110-like_N"/>
</dbReference>
<dbReference type="GO" id="GO:0006313">
    <property type="term" value="P:DNA transposition"/>
    <property type="evidence" value="ECO:0007669"/>
    <property type="project" value="InterPro"/>
</dbReference>
<dbReference type="Pfam" id="PF02371">
    <property type="entry name" value="Transposase_20"/>
    <property type="match status" value="1"/>
</dbReference>